<evidence type="ECO:0000313" key="3">
    <source>
        <dbReference type="EMBL" id="SIS44845.1"/>
    </source>
</evidence>
<keyword evidence="4" id="KW-1185">Reference proteome</keyword>
<dbReference type="SUPFAM" id="SSF53756">
    <property type="entry name" value="UDP-Glycosyltransferase/glycogen phosphorylase"/>
    <property type="match status" value="1"/>
</dbReference>
<dbReference type="OrthoDB" id="9811239at2"/>
<dbReference type="InterPro" id="IPR028098">
    <property type="entry name" value="Glyco_trans_4-like_N"/>
</dbReference>
<sequence>MKILYLTDQTYLHGGIEKVLSQKANYFADISGDEVTIVTYNQQGKIPVYPFSEKIRMIDLGINYEISRSYFHPFNLRKIPQHRFALQNVLRDLQPDVVISSSFGPDFYFIPSVEKQIPKIKEFHATRHFSNKPISIKDKILKTFTEKIERSYKALVLLNDDEIPFYKSNNYIIIPNPTEVHERSCELSTNKIIAAGRISRQKNFEELLEIFNNVIQDFPGWEVHIYGDDYLGRRVEIEKRIKELSLEKNFIFKGVTSDLKNTFLNYSIYAMTSIHETFPMVLLEALSVGLPIISYDCPTGPSRIIQNNEDGFIIPNKNPINFTEQLKRLMGDEQLRKTMGLQAKKNAARFEISVVMQQWKDLFKNLTS</sequence>
<proteinExistence type="predicted"/>
<evidence type="ECO:0000259" key="2">
    <source>
        <dbReference type="Pfam" id="PF13439"/>
    </source>
</evidence>
<protein>
    <submittedName>
        <fullName evidence="3">Glycosyltransferase involved in cell wall bisynthesis</fullName>
    </submittedName>
</protein>
<dbReference type="CDD" id="cd03820">
    <property type="entry name" value="GT4_AmsD-like"/>
    <property type="match status" value="1"/>
</dbReference>
<dbReference type="STRING" id="713588.SAMN05421789_101163"/>
<dbReference type="Gene3D" id="3.40.50.2000">
    <property type="entry name" value="Glycogen Phosphorylase B"/>
    <property type="match status" value="2"/>
</dbReference>
<gene>
    <name evidence="3" type="ORF">SAMN05421789_101163</name>
</gene>
<organism evidence="3 4">
    <name type="scientific">Kaistella chaponensis</name>
    <dbReference type="NCBI Taxonomy" id="713588"/>
    <lineage>
        <taxon>Bacteria</taxon>
        <taxon>Pseudomonadati</taxon>
        <taxon>Bacteroidota</taxon>
        <taxon>Flavobacteriia</taxon>
        <taxon>Flavobacteriales</taxon>
        <taxon>Weeksellaceae</taxon>
        <taxon>Chryseobacterium group</taxon>
        <taxon>Kaistella</taxon>
    </lineage>
</organism>
<dbReference type="InterPro" id="IPR001296">
    <property type="entry name" value="Glyco_trans_1"/>
</dbReference>
<dbReference type="Proteomes" id="UP000185839">
    <property type="component" value="Unassembled WGS sequence"/>
</dbReference>
<dbReference type="Pfam" id="PF13439">
    <property type="entry name" value="Glyco_transf_4"/>
    <property type="match status" value="1"/>
</dbReference>
<dbReference type="RefSeq" id="WP_076384384.1">
    <property type="nucleotide sequence ID" value="NZ_FTOI01000001.1"/>
</dbReference>
<dbReference type="PANTHER" id="PTHR12526:SF630">
    <property type="entry name" value="GLYCOSYLTRANSFERASE"/>
    <property type="match status" value="1"/>
</dbReference>
<dbReference type="Pfam" id="PF00534">
    <property type="entry name" value="Glycos_transf_1"/>
    <property type="match status" value="1"/>
</dbReference>
<name>A0A1N7J657_9FLAO</name>
<evidence type="ECO:0000259" key="1">
    <source>
        <dbReference type="Pfam" id="PF00534"/>
    </source>
</evidence>
<keyword evidence="3" id="KW-0808">Transferase</keyword>
<reference evidence="4" key="1">
    <citation type="submission" date="2017-01" db="EMBL/GenBank/DDBJ databases">
        <authorList>
            <person name="Varghese N."/>
            <person name="Submissions S."/>
        </authorList>
    </citation>
    <scope>NUCLEOTIDE SEQUENCE [LARGE SCALE GENOMIC DNA]</scope>
    <source>
        <strain evidence="4">DSM 23145</strain>
    </source>
</reference>
<dbReference type="GO" id="GO:0016757">
    <property type="term" value="F:glycosyltransferase activity"/>
    <property type="evidence" value="ECO:0007669"/>
    <property type="project" value="InterPro"/>
</dbReference>
<dbReference type="AlphaFoldDB" id="A0A1N7J657"/>
<evidence type="ECO:0000313" key="4">
    <source>
        <dbReference type="Proteomes" id="UP000185839"/>
    </source>
</evidence>
<accession>A0A1N7J657</accession>
<feature type="domain" description="Glycosyl transferase family 1" evidence="1">
    <location>
        <begin position="189"/>
        <end position="345"/>
    </location>
</feature>
<dbReference type="PANTHER" id="PTHR12526">
    <property type="entry name" value="GLYCOSYLTRANSFERASE"/>
    <property type="match status" value="1"/>
</dbReference>
<feature type="domain" description="Glycosyltransferase subfamily 4-like N-terminal" evidence="2">
    <location>
        <begin position="14"/>
        <end position="149"/>
    </location>
</feature>
<dbReference type="EMBL" id="FTOI01000001">
    <property type="protein sequence ID" value="SIS44845.1"/>
    <property type="molecule type" value="Genomic_DNA"/>
</dbReference>